<proteinExistence type="predicted"/>
<dbReference type="eggNOG" id="KOG1121">
    <property type="taxonomic scope" value="Eukaryota"/>
</dbReference>
<dbReference type="InterPro" id="IPR040129">
    <property type="entry name" value="Lin-15B-like"/>
</dbReference>
<accession>E3LTE4</accession>
<dbReference type="GO" id="GO:0035262">
    <property type="term" value="P:gonad morphogenesis"/>
    <property type="evidence" value="ECO:0007669"/>
    <property type="project" value="EnsemblMetazoa"/>
</dbReference>
<dbReference type="InterPro" id="IPR008906">
    <property type="entry name" value="HATC_C_dom"/>
</dbReference>
<dbReference type="EMBL" id="DS268415">
    <property type="protein sequence ID" value="EFP11355.1"/>
    <property type="molecule type" value="Genomic_DNA"/>
</dbReference>
<dbReference type="GO" id="GO:0035264">
    <property type="term" value="P:multicellular organism growth"/>
    <property type="evidence" value="ECO:0007669"/>
    <property type="project" value="EnsemblMetazoa"/>
</dbReference>
<dbReference type="InterPro" id="IPR012337">
    <property type="entry name" value="RNaseH-like_sf"/>
</dbReference>
<feature type="domain" description="HAT C-terminal dimerisation" evidence="1">
    <location>
        <begin position="670"/>
        <end position="702"/>
    </location>
</feature>
<dbReference type="STRING" id="31234.E3LTE4"/>
<dbReference type="OrthoDB" id="5802562at2759"/>
<protein>
    <submittedName>
        <fullName evidence="2">CRE-GON-14 protein</fullName>
    </submittedName>
</protein>
<sequence>MKFQCCQCGILPDKAELIQIPNNASTLNKWIRKFNLKLINVQKNKVQYICRKHVQDEKVVEKLPYEPTTPSSSEFEVKQEEQEIVHQEDRNSNLWVDPKEEYAEEVNYDDLELEMQQESYSTYEEDEQQKNYEMDCQPTTSTASYSSSSQCENSQNGTDLSNLRLCFPELSDEQIMIFCVKTSSNISGETSLECGMCAEQYFNNTDTRPIRIHLEAQHLMLVQNFIKTGRASLAPKCYSPLTELTRMNADQELCKFLIANGLPLSSVKDRNLEMLVFNMNSSYTLPPVDTLYEHLRIFASIRTKAKIRTDPGPITVSFDTTMYNNKNYLAFTVHYYQKNKKQQIIYLREFEITQYAYFIFSANRENSFRPMVSSIISAIKNSLDESNIRAPITTVVSGKAEYEESLEAINSFKQVMVCFSQNINKFAEALIELPVFSDMLAKIRSFITKLPSNRNTWGRFKAFLVRKRSHGEYPEIDNGHWFTTVDFLTKCLHMHKLFSDFLHSQTHSQSQGNYIAVEDNVNMVYLHSLLNYCKTCLSTMVDSNATIADVIPSIMDMHATLDITTSNQKVIDAVHMLFNRLLLPFVEQSDIHRFALFLHPLRHGNSVLPTNEWNRVRSAISRHLSLREATEGTPINELGQMSGLPSYQDALTVDKEVAQYSAYVARTSGVESEVMDWWTRHATRFPRLYKYARELFQIPAFSIDAAFYLGDYGLITNSLSQTDPSKQKMLLQASSELVDFRSKGDVMSKTICVKRKREVSNADDMWYTPIDMKALLACDANDIHDGTRRLLQKPQTSMFSQAALSKNRIFTPPSSVQNRQYTLPPAPGRSWAEEIAKVATRPVPQKTYHLANNSPYSRPVVIRKAPALLEPKQESTSLVEPKMEPPVMHIPISTRKYYAVRTVPAPGQKIVRSVNGKVLQVVRARAPMTATANKSGITTAPQSKKVYFVRTKTGVTQLQAPP</sequence>
<keyword evidence="3" id="KW-1185">Reference proteome</keyword>
<dbReference type="GO" id="GO:0043051">
    <property type="term" value="P:regulation of nematode pharyngeal pumping"/>
    <property type="evidence" value="ECO:0007669"/>
    <property type="project" value="EnsemblMetazoa"/>
</dbReference>
<dbReference type="Pfam" id="PF05699">
    <property type="entry name" value="Dimer_Tnp_hAT"/>
    <property type="match status" value="1"/>
</dbReference>
<organism evidence="3">
    <name type="scientific">Caenorhabditis remanei</name>
    <name type="common">Caenorhabditis vulgaris</name>
    <dbReference type="NCBI Taxonomy" id="31234"/>
    <lineage>
        <taxon>Eukaryota</taxon>
        <taxon>Metazoa</taxon>
        <taxon>Ecdysozoa</taxon>
        <taxon>Nematoda</taxon>
        <taxon>Chromadorea</taxon>
        <taxon>Rhabditida</taxon>
        <taxon>Rhabditina</taxon>
        <taxon>Rhabditomorpha</taxon>
        <taxon>Rhabditoidea</taxon>
        <taxon>Rhabditidae</taxon>
        <taxon>Peloderinae</taxon>
        <taxon>Caenorhabditis</taxon>
    </lineage>
</organism>
<dbReference type="SUPFAM" id="SSF53098">
    <property type="entry name" value="Ribonuclease H-like"/>
    <property type="match status" value="1"/>
</dbReference>
<dbReference type="HOGENOM" id="CLU_326324_0_0_1"/>
<dbReference type="AlphaFoldDB" id="E3LTE4"/>
<dbReference type="GO" id="GO:0040027">
    <property type="term" value="P:negative regulation of vulval development"/>
    <property type="evidence" value="ECO:0007669"/>
    <property type="project" value="InterPro"/>
</dbReference>
<evidence type="ECO:0000259" key="1">
    <source>
        <dbReference type="Pfam" id="PF05699"/>
    </source>
</evidence>
<dbReference type="InParanoid" id="E3LTE4"/>
<dbReference type="GO" id="GO:0006936">
    <property type="term" value="P:muscle contraction"/>
    <property type="evidence" value="ECO:0007669"/>
    <property type="project" value="EnsemblMetazoa"/>
</dbReference>
<dbReference type="GO" id="GO:0046983">
    <property type="term" value="F:protein dimerization activity"/>
    <property type="evidence" value="ECO:0007669"/>
    <property type="project" value="InterPro"/>
</dbReference>
<dbReference type="GO" id="GO:0005102">
    <property type="term" value="F:signaling receptor binding"/>
    <property type="evidence" value="ECO:0007669"/>
    <property type="project" value="EnsemblMetazoa"/>
</dbReference>
<evidence type="ECO:0000313" key="2">
    <source>
        <dbReference type="EMBL" id="EFP11355.1"/>
    </source>
</evidence>
<reference evidence="2" key="1">
    <citation type="submission" date="2007-07" db="EMBL/GenBank/DDBJ databases">
        <title>PCAP assembly of the Caenorhabditis remanei genome.</title>
        <authorList>
            <consortium name="The Caenorhabditis remanei Sequencing Consortium"/>
            <person name="Wilson R.K."/>
        </authorList>
    </citation>
    <scope>NUCLEOTIDE SEQUENCE [LARGE SCALE GENOMIC DNA]</scope>
    <source>
        <strain evidence="2">PB4641</strain>
    </source>
</reference>
<name>E3LTE4_CAERE</name>
<dbReference type="OMA" id="TKCLHMH"/>
<evidence type="ECO:0000313" key="3">
    <source>
        <dbReference type="Proteomes" id="UP000008281"/>
    </source>
</evidence>
<dbReference type="GO" id="GO:0005634">
    <property type="term" value="C:nucleus"/>
    <property type="evidence" value="ECO:0007669"/>
    <property type="project" value="EnsemblMetazoa"/>
</dbReference>
<dbReference type="GO" id="GO:0030421">
    <property type="term" value="P:defecation"/>
    <property type="evidence" value="ECO:0007669"/>
    <property type="project" value="EnsemblMetazoa"/>
</dbReference>
<dbReference type="PANTHER" id="PTHR22716:SF3">
    <property type="entry name" value="HAT C-TERMINAL DIMERISATION DOMAIN-CONTAINING PROTEIN"/>
    <property type="match status" value="1"/>
</dbReference>
<dbReference type="Proteomes" id="UP000008281">
    <property type="component" value="Unassembled WGS sequence"/>
</dbReference>
<dbReference type="PANTHER" id="PTHR22716">
    <property type="entry name" value="ETS CLASS TRANSCRIPTION FACTOR-RELATED-RELATED"/>
    <property type="match status" value="1"/>
</dbReference>
<dbReference type="FunCoup" id="E3LTE4">
    <property type="interactions" value="2290"/>
</dbReference>
<gene>
    <name evidence="2" type="primary">Cre-gon-14</name>
    <name evidence="2" type="ORF">CRE_31148</name>
</gene>